<name>A0A1H8AV58_9BACT</name>
<accession>A0A1H8AV58</accession>
<reference evidence="1 2" key="1">
    <citation type="submission" date="2016-10" db="EMBL/GenBank/DDBJ databases">
        <authorList>
            <person name="de Groot N.N."/>
        </authorList>
    </citation>
    <scope>NUCLEOTIDE SEQUENCE [LARGE SCALE GENOMIC DNA]</scope>
    <source>
        <strain evidence="1 2">DSM 21039</strain>
    </source>
</reference>
<dbReference type="STRING" id="573321.SAMN04488505_10633"/>
<dbReference type="RefSeq" id="WP_089917232.1">
    <property type="nucleotide sequence ID" value="NZ_FOBB01000006.1"/>
</dbReference>
<dbReference type="OrthoDB" id="9806181at2"/>
<dbReference type="EMBL" id="FOBB01000006">
    <property type="protein sequence ID" value="SEM74701.1"/>
    <property type="molecule type" value="Genomic_DNA"/>
</dbReference>
<proteinExistence type="predicted"/>
<sequence length="63" mass="7375">MKKTTRAEKAQETLAIIDRGFYQVNGEKIDVKDDITYSVSNSLLYRQVFCIIPAEWREVQSMF</sequence>
<protein>
    <submittedName>
        <fullName evidence="1">Uncharacterized protein</fullName>
    </submittedName>
</protein>
<dbReference type="Proteomes" id="UP000198984">
    <property type="component" value="Unassembled WGS sequence"/>
</dbReference>
<dbReference type="AlphaFoldDB" id="A0A1H8AV58"/>
<evidence type="ECO:0000313" key="2">
    <source>
        <dbReference type="Proteomes" id="UP000198984"/>
    </source>
</evidence>
<evidence type="ECO:0000313" key="1">
    <source>
        <dbReference type="EMBL" id="SEM74701.1"/>
    </source>
</evidence>
<gene>
    <name evidence="1" type="ORF">SAMN04488505_10633</name>
</gene>
<organism evidence="1 2">
    <name type="scientific">Chitinophaga rupis</name>
    <dbReference type="NCBI Taxonomy" id="573321"/>
    <lineage>
        <taxon>Bacteria</taxon>
        <taxon>Pseudomonadati</taxon>
        <taxon>Bacteroidota</taxon>
        <taxon>Chitinophagia</taxon>
        <taxon>Chitinophagales</taxon>
        <taxon>Chitinophagaceae</taxon>
        <taxon>Chitinophaga</taxon>
    </lineage>
</organism>
<keyword evidence="2" id="KW-1185">Reference proteome</keyword>